<protein>
    <submittedName>
        <fullName evidence="5">Saccharopine dehydrogenase-like oxidoreductase</fullName>
    </submittedName>
</protein>
<feature type="domain" description="Saccharopine dehydrogenase NADP binding" evidence="3">
    <location>
        <begin position="8"/>
        <end position="138"/>
    </location>
</feature>
<dbReference type="KEGG" id="gfs:119638107"/>
<dbReference type="Proteomes" id="UP000092443">
    <property type="component" value="Unplaced"/>
</dbReference>
<organism evidence="4 5">
    <name type="scientific">Glossina fuscipes</name>
    <dbReference type="NCBI Taxonomy" id="7396"/>
    <lineage>
        <taxon>Eukaryota</taxon>
        <taxon>Metazoa</taxon>
        <taxon>Ecdysozoa</taxon>
        <taxon>Arthropoda</taxon>
        <taxon>Hexapoda</taxon>
        <taxon>Insecta</taxon>
        <taxon>Pterygota</taxon>
        <taxon>Neoptera</taxon>
        <taxon>Endopterygota</taxon>
        <taxon>Diptera</taxon>
        <taxon>Brachycera</taxon>
        <taxon>Muscomorpha</taxon>
        <taxon>Hippoboscoidea</taxon>
        <taxon>Glossinidae</taxon>
        <taxon>Glossina</taxon>
    </lineage>
</organism>
<dbReference type="GO" id="GO:0005886">
    <property type="term" value="C:plasma membrane"/>
    <property type="evidence" value="ECO:0007669"/>
    <property type="project" value="TreeGrafter"/>
</dbReference>
<dbReference type="Gene3D" id="3.40.50.720">
    <property type="entry name" value="NAD(P)-binding Rossmann-like Domain"/>
    <property type="match status" value="1"/>
</dbReference>
<name>A0A9C5YZ18_9MUSC</name>
<dbReference type="GO" id="GO:0005739">
    <property type="term" value="C:mitochondrion"/>
    <property type="evidence" value="ECO:0007669"/>
    <property type="project" value="TreeGrafter"/>
</dbReference>
<dbReference type="PANTHER" id="PTHR12286">
    <property type="entry name" value="SACCHAROPINE DEHYDROGENASE-LIKE OXIDOREDUCTASE"/>
    <property type="match status" value="1"/>
</dbReference>
<keyword evidence="2" id="KW-0812">Transmembrane</keyword>
<dbReference type="InterPro" id="IPR036291">
    <property type="entry name" value="NAD(P)-bd_dom_sf"/>
</dbReference>
<gene>
    <name evidence="5" type="primary">LOC119638107</name>
</gene>
<feature type="transmembrane region" description="Helical" evidence="2">
    <location>
        <begin position="276"/>
        <end position="297"/>
    </location>
</feature>
<dbReference type="Pfam" id="PF03435">
    <property type="entry name" value="Sacchrp_dh_NADP"/>
    <property type="match status" value="1"/>
</dbReference>
<dbReference type="GO" id="GO:0009247">
    <property type="term" value="P:glycolipid biosynthetic process"/>
    <property type="evidence" value="ECO:0007669"/>
    <property type="project" value="TreeGrafter"/>
</dbReference>
<dbReference type="AlphaFoldDB" id="A0A9C5YZ18"/>
<keyword evidence="4" id="KW-1185">Reference proteome</keyword>
<dbReference type="FunFam" id="3.40.50.720:FF:000178">
    <property type="entry name" value="Saccharopine dehydrogenase-like oxidoreductase"/>
    <property type="match status" value="1"/>
</dbReference>
<dbReference type="SUPFAM" id="SSF51735">
    <property type="entry name" value="NAD(P)-binding Rossmann-fold domains"/>
    <property type="match status" value="1"/>
</dbReference>
<comment type="similarity">
    <text evidence="1">Belongs to the saccharopine dehydrogenase family.</text>
</comment>
<evidence type="ECO:0000256" key="1">
    <source>
        <dbReference type="ARBA" id="ARBA00038048"/>
    </source>
</evidence>
<dbReference type="GO" id="GO:0005811">
    <property type="term" value="C:lipid droplet"/>
    <property type="evidence" value="ECO:0007669"/>
    <property type="project" value="TreeGrafter"/>
</dbReference>
<keyword evidence="2" id="KW-0472">Membrane</keyword>
<evidence type="ECO:0000313" key="5">
    <source>
        <dbReference type="RefSeq" id="XP_037890661.1"/>
    </source>
</evidence>
<evidence type="ECO:0000256" key="2">
    <source>
        <dbReference type="SAM" id="Phobius"/>
    </source>
</evidence>
<evidence type="ECO:0000313" key="4">
    <source>
        <dbReference type="Proteomes" id="UP000092443"/>
    </source>
</evidence>
<dbReference type="InterPro" id="IPR005097">
    <property type="entry name" value="Sacchrp_dh_NADP-bd"/>
</dbReference>
<evidence type="ECO:0000259" key="3">
    <source>
        <dbReference type="Pfam" id="PF03435"/>
    </source>
</evidence>
<proteinExistence type="inferred from homology"/>
<dbReference type="RefSeq" id="XP_037890661.1">
    <property type="nucleotide sequence ID" value="XM_038034733.1"/>
</dbReference>
<reference evidence="5" key="1">
    <citation type="submission" date="2025-08" db="UniProtKB">
        <authorList>
            <consortium name="RefSeq"/>
        </authorList>
    </citation>
    <scope>IDENTIFICATION</scope>
    <source>
        <tissue evidence="5">Whole body pupa</tissue>
    </source>
</reference>
<dbReference type="PANTHER" id="PTHR12286:SF5">
    <property type="entry name" value="SACCHAROPINE DEHYDROGENASE-LIKE OXIDOREDUCTASE"/>
    <property type="match status" value="1"/>
</dbReference>
<dbReference type="InterPro" id="IPR051276">
    <property type="entry name" value="Saccharopine_DH-like_oxidrdct"/>
</dbReference>
<accession>A0A9C5YZ18</accession>
<sequence>MSRNLDAIIFGASSYTGQFVIEEALEILKDFRWGIAGRNEKKLKRMLSDIEAKVKKDLSHVPIIIADVNDTSSLEIMAKQCRIVLNCCGPYNILGEPVVKACIDAGTHHVDITGEPQFIGNMLLKYNDLAKEKGVYIVYACGLESVPAELGVLFAEEHFGGIINSIELYMDVKQTQSDSNARQIFHTGTWNSLIYSFKYACEILKLERQLNKEKLPPTKPKLWLKPFPHQIETSHRYYCYFPATDKFVIERSQRYFYDSQKKRPIQFESYIGFRSFWLALLWPFYVILLLILSQFTWSRKALLRSPHLFSFGLVSAEKPLQSVQNSIEFAMTLKAKGRYHEVPDFVEPKKELVVRVSGKNPIYGVTSNAMLICAKTILNENSKMPEKGGVLSPASAFAKTQIIEEITRTKYGLKFDVIKT</sequence>
<dbReference type="GeneID" id="119638107"/>
<keyword evidence="2" id="KW-1133">Transmembrane helix</keyword>